<dbReference type="Proteomes" id="UP000264071">
    <property type="component" value="Unassembled WGS sequence"/>
</dbReference>
<dbReference type="EMBL" id="DPIY01000006">
    <property type="protein sequence ID" value="HCT56864.1"/>
    <property type="molecule type" value="Genomic_DNA"/>
</dbReference>
<name>A0A3D4V7Q6_9BACT</name>
<organism evidence="2 3">
    <name type="scientific">Gemmatimonas aurantiaca</name>
    <dbReference type="NCBI Taxonomy" id="173480"/>
    <lineage>
        <taxon>Bacteria</taxon>
        <taxon>Pseudomonadati</taxon>
        <taxon>Gemmatimonadota</taxon>
        <taxon>Gemmatimonadia</taxon>
        <taxon>Gemmatimonadales</taxon>
        <taxon>Gemmatimonadaceae</taxon>
        <taxon>Gemmatimonas</taxon>
    </lineage>
</organism>
<proteinExistence type="predicted"/>
<accession>A0A3D4V7Q6</accession>
<sequence length="128" mass="13353">MPFVRTAFVVAALTTSALASATVLVAQHRATDLTGNWTFAVVTENGTGTPAVVMKQQGDSLSGTYESSRMGALAFKGSVKDKAFTFVVNTSGGTALTFRGTIVDDDHVKGDVDFAGQGGATFTGERRR</sequence>
<feature type="chain" id="PRO_5017703557" description="TIGR03067 domain-containing protein" evidence="1">
    <location>
        <begin position="22"/>
        <end position="128"/>
    </location>
</feature>
<reference evidence="2 3" key="1">
    <citation type="journal article" date="2018" name="Nat. Biotechnol.">
        <title>A standardized bacterial taxonomy based on genome phylogeny substantially revises the tree of life.</title>
        <authorList>
            <person name="Parks D.H."/>
            <person name="Chuvochina M."/>
            <person name="Waite D.W."/>
            <person name="Rinke C."/>
            <person name="Skarshewski A."/>
            <person name="Chaumeil P.A."/>
            <person name="Hugenholtz P."/>
        </authorList>
    </citation>
    <scope>NUCLEOTIDE SEQUENCE [LARGE SCALE GENOMIC DNA]</scope>
    <source>
        <strain evidence="2">UBA8844</strain>
    </source>
</reference>
<evidence type="ECO:0000313" key="2">
    <source>
        <dbReference type="EMBL" id="HCT56864.1"/>
    </source>
</evidence>
<dbReference type="OMA" id="NWTFAVV"/>
<keyword evidence="1" id="KW-0732">Signal</keyword>
<feature type="signal peptide" evidence="1">
    <location>
        <begin position="1"/>
        <end position="21"/>
    </location>
</feature>
<evidence type="ECO:0000313" key="3">
    <source>
        <dbReference type="Proteomes" id="UP000264071"/>
    </source>
</evidence>
<dbReference type="AlphaFoldDB" id="A0A3D4V7Q6"/>
<gene>
    <name evidence="2" type="ORF">DGD08_06580</name>
</gene>
<comment type="caution">
    <text evidence="2">The sequence shown here is derived from an EMBL/GenBank/DDBJ whole genome shotgun (WGS) entry which is preliminary data.</text>
</comment>
<evidence type="ECO:0008006" key="4">
    <source>
        <dbReference type="Google" id="ProtNLM"/>
    </source>
</evidence>
<evidence type="ECO:0000256" key="1">
    <source>
        <dbReference type="SAM" id="SignalP"/>
    </source>
</evidence>
<protein>
    <recommendedName>
        <fullName evidence="4">TIGR03067 domain-containing protein</fullName>
    </recommendedName>
</protein>